<dbReference type="OrthoDB" id="5322539at2759"/>
<reference evidence="2" key="1">
    <citation type="submission" date="2021-03" db="EMBL/GenBank/DDBJ databases">
        <title>Comparative genomics and phylogenomic investigation of the class Geoglossomycetes provide insights into ecological specialization and systematics.</title>
        <authorList>
            <person name="Melie T."/>
            <person name="Pirro S."/>
            <person name="Miller A.N."/>
            <person name="Quandt A."/>
        </authorList>
    </citation>
    <scope>NUCLEOTIDE SEQUENCE</scope>
    <source>
        <strain evidence="2">GBOQ0MN5Z8</strain>
    </source>
</reference>
<protein>
    <submittedName>
        <fullName evidence="2">Uncharacterized protein</fullName>
    </submittedName>
</protein>
<sequence>MRKPRENLRQLIEQLHINVTLSIFSINKLVHLQPQPDTIVTRTKLINIFSYNFRVLLLTYGCAMAAGLVAIAVGLNSYYANGVSMKGGFLAILATTRNRRLDELVGGACLGAEPVLEGVKEVSVKFGEIEGVGSGGGRATERHTAFGVEGQVRGIRYRSPWS</sequence>
<dbReference type="Proteomes" id="UP000698800">
    <property type="component" value="Unassembled WGS sequence"/>
</dbReference>
<proteinExistence type="predicted"/>
<organism evidence="2 3">
    <name type="scientific">Glutinoglossum americanum</name>
    <dbReference type="NCBI Taxonomy" id="1670608"/>
    <lineage>
        <taxon>Eukaryota</taxon>
        <taxon>Fungi</taxon>
        <taxon>Dikarya</taxon>
        <taxon>Ascomycota</taxon>
        <taxon>Pezizomycotina</taxon>
        <taxon>Geoglossomycetes</taxon>
        <taxon>Geoglossales</taxon>
        <taxon>Geoglossaceae</taxon>
        <taxon>Glutinoglossum</taxon>
    </lineage>
</organism>
<keyword evidence="3" id="KW-1185">Reference proteome</keyword>
<evidence type="ECO:0000256" key="1">
    <source>
        <dbReference type="SAM" id="Phobius"/>
    </source>
</evidence>
<evidence type="ECO:0000313" key="3">
    <source>
        <dbReference type="Proteomes" id="UP000698800"/>
    </source>
</evidence>
<keyword evidence="1" id="KW-1133">Transmembrane helix</keyword>
<comment type="caution">
    <text evidence="2">The sequence shown here is derived from an EMBL/GenBank/DDBJ whole genome shotgun (WGS) entry which is preliminary data.</text>
</comment>
<keyword evidence="1" id="KW-0812">Transmembrane</keyword>
<evidence type="ECO:0000313" key="2">
    <source>
        <dbReference type="EMBL" id="KAH0536665.1"/>
    </source>
</evidence>
<dbReference type="PANTHER" id="PTHR35041">
    <property type="entry name" value="MEDIATOR OF RNA POLYMERASE II TRANSCRIPTION SUBUNIT 1"/>
    <property type="match status" value="1"/>
</dbReference>
<accession>A0A9P8I168</accession>
<keyword evidence="1" id="KW-0472">Membrane</keyword>
<dbReference type="EMBL" id="JAGHQL010000188">
    <property type="protein sequence ID" value="KAH0536665.1"/>
    <property type="molecule type" value="Genomic_DNA"/>
</dbReference>
<dbReference type="AlphaFoldDB" id="A0A9P8I168"/>
<dbReference type="PANTHER" id="PTHR35041:SF3">
    <property type="entry name" value="FORMYLMETHIONINE DEFORMYLASE-LIKE PROTEIN"/>
    <property type="match status" value="1"/>
</dbReference>
<gene>
    <name evidence="2" type="ORF">FGG08_006491</name>
</gene>
<name>A0A9P8I168_9PEZI</name>
<feature type="transmembrane region" description="Helical" evidence="1">
    <location>
        <begin position="51"/>
        <end position="72"/>
    </location>
</feature>